<dbReference type="InterPro" id="IPR011992">
    <property type="entry name" value="EF-hand-dom_pair"/>
</dbReference>
<keyword evidence="5" id="KW-1185">Reference proteome</keyword>
<evidence type="ECO:0000259" key="3">
    <source>
        <dbReference type="PROSITE" id="PS50222"/>
    </source>
</evidence>
<gene>
    <name evidence="4" type="ORF">Vbra_15966</name>
</gene>
<dbReference type="EMBL" id="CDMY01000480">
    <property type="protein sequence ID" value="CEM16667.1"/>
    <property type="molecule type" value="Genomic_DNA"/>
</dbReference>
<evidence type="ECO:0000256" key="2">
    <source>
        <dbReference type="SAM" id="MobiDB-lite"/>
    </source>
</evidence>
<feature type="region of interest" description="Disordered" evidence="2">
    <location>
        <begin position="52"/>
        <end position="92"/>
    </location>
</feature>
<accession>A0A0G4FRG4</accession>
<dbReference type="SUPFAM" id="SSF47473">
    <property type="entry name" value="EF-hand"/>
    <property type="match status" value="1"/>
</dbReference>
<feature type="domain" description="EF-hand" evidence="3">
    <location>
        <begin position="338"/>
        <end position="373"/>
    </location>
</feature>
<proteinExistence type="predicted"/>
<name>A0A0G4FRG4_VITBC</name>
<feature type="compositionally biased region" description="Low complexity" evidence="2">
    <location>
        <begin position="142"/>
        <end position="155"/>
    </location>
</feature>
<protein>
    <recommendedName>
        <fullName evidence="3">EF-hand domain-containing protein</fullName>
    </recommendedName>
</protein>
<organism evidence="4 5">
    <name type="scientific">Vitrella brassicaformis (strain CCMP3155)</name>
    <dbReference type="NCBI Taxonomy" id="1169540"/>
    <lineage>
        <taxon>Eukaryota</taxon>
        <taxon>Sar</taxon>
        <taxon>Alveolata</taxon>
        <taxon>Colpodellida</taxon>
        <taxon>Vitrellaceae</taxon>
        <taxon>Vitrella</taxon>
    </lineage>
</organism>
<evidence type="ECO:0000313" key="4">
    <source>
        <dbReference type="EMBL" id="CEM16667.1"/>
    </source>
</evidence>
<keyword evidence="1" id="KW-0106">Calcium</keyword>
<dbReference type="PROSITE" id="PS00018">
    <property type="entry name" value="EF_HAND_1"/>
    <property type="match status" value="1"/>
</dbReference>
<dbReference type="InterPro" id="IPR002048">
    <property type="entry name" value="EF_hand_dom"/>
</dbReference>
<dbReference type="AlphaFoldDB" id="A0A0G4FRG4"/>
<dbReference type="VEuPathDB" id="CryptoDB:Vbra_15966"/>
<dbReference type="InParanoid" id="A0A0G4FRG4"/>
<dbReference type="InterPro" id="IPR018247">
    <property type="entry name" value="EF_Hand_1_Ca_BS"/>
</dbReference>
<dbReference type="Proteomes" id="UP000041254">
    <property type="component" value="Unassembled WGS sequence"/>
</dbReference>
<dbReference type="Gene3D" id="1.10.238.10">
    <property type="entry name" value="EF-hand"/>
    <property type="match status" value="1"/>
</dbReference>
<feature type="region of interest" description="Disordered" evidence="2">
    <location>
        <begin position="270"/>
        <end position="323"/>
    </location>
</feature>
<sequence>MGCNQSVLVNGGPGGPDGRLSRKKRGSKAHTNDEYQSDEAYVREVFVSVTGAGDGASNGAMASSSRPDLAEEDLSRPQQNDQHCDSEPTAGRPEFHAMMHRLGEAKFFRVAPVFWDRIFDALGNPSKQQRLEDRIQAGQGQDNTATAANPTAADNSQPQPPADSDMAANNHVAVTDSHESDGVPTGEGARGDSGVVDGQPRSVLSEAQRVTLSDLLTFLKRARHGTHDEKMALCFEVHCRADAAVTSADLLDVTLALWRDAFHCLLAVENTAPQPPPNANGRSRSDAEPSPHNATSAMRQPPTAGMNGGVGMGDTAADGAGGQHGGALAGLEALAKECAQQFVGDSYDQYDVDRDGLLSFEEFREFISSQLIITPRLNGFSMDVNISPFLPSNDIIPIHSKSNLPAGQAT</sequence>
<dbReference type="PROSITE" id="PS50222">
    <property type="entry name" value="EF_HAND_2"/>
    <property type="match status" value="1"/>
</dbReference>
<evidence type="ECO:0000256" key="1">
    <source>
        <dbReference type="ARBA" id="ARBA00022837"/>
    </source>
</evidence>
<reference evidence="4 5" key="1">
    <citation type="submission" date="2014-11" db="EMBL/GenBank/DDBJ databases">
        <authorList>
            <person name="Zhu J."/>
            <person name="Qi W."/>
            <person name="Song R."/>
        </authorList>
    </citation>
    <scope>NUCLEOTIDE SEQUENCE [LARGE SCALE GENOMIC DNA]</scope>
</reference>
<dbReference type="GO" id="GO:0005509">
    <property type="term" value="F:calcium ion binding"/>
    <property type="evidence" value="ECO:0007669"/>
    <property type="project" value="InterPro"/>
</dbReference>
<feature type="region of interest" description="Disordered" evidence="2">
    <location>
        <begin position="1"/>
        <end position="37"/>
    </location>
</feature>
<evidence type="ECO:0000313" key="5">
    <source>
        <dbReference type="Proteomes" id="UP000041254"/>
    </source>
</evidence>
<feature type="region of interest" description="Disordered" evidence="2">
    <location>
        <begin position="139"/>
        <end position="201"/>
    </location>
</feature>